<dbReference type="InterPro" id="IPR036224">
    <property type="entry name" value="GINS_bundle-like_dom_sf"/>
</dbReference>
<gene>
    <name evidence="2" type="ORF">SCF082_LOCUS49372</name>
</gene>
<feature type="domain" description="DNA replication complex GINS protein PSF3 N-terminal" evidence="1">
    <location>
        <begin position="7"/>
        <end position="62"/>
    </location>
</feature>
<sequence length="211" mass="23780">MPCADYWDIDEILAEEQDVVIKTFHDVAGGGFLYPCTGAAKPRDLKEGAKVVVPYWLAQKLVRRNAVELDLPVIFDEATQETLQTDPAVCRLGEKSRYYFEVGLKLAYLTKNFKLQEILVNAYIQRYHDLMTLSSGMGEANRSSIRKAVPSPSNAKSQFLSSLTALEEDMHRGAREAEDQYQRWTGSFSCWQLEPSHIAEVPAFKRARAGA</sequence>
<dbReference type="EMBL" id="CAXAMM010042640">
    <property type="protein sequence ID" value="CAK9105968.1"/>
    <property type="molecule type" value="Genomic_DNA"/>
</dbReference>
<name>A0ABP0S0V0_9DINO</name>
<dbReference type="InterPro" id="IPR055221">
    <property type="entry name" value="PSF3_N"/>
</dbReference>
<evidence type="ECO:0000259" key="1">
    <source>
        <dbReference type="Pfam" id="PF22466"/>
    </source>
</evidence>
<dbReference type="InterPro" id="IPR038437">
    <property type="entry name" value="GINS_Psf3_sf"/>
</dbReference>
<dbReference type="SUPFAM" id="SSF158573">
    <property type="entry name" value="GINS helical bundle-like"/>
    <property type="match status" value="1"/>
</dbReference>
<protein>
    <recommendedName>
        <fullName evidence="1">DNA replication complex GINS protein PSF3 N-terminal domain-containing protein</fullName>
    </recommendedName>
</protein>
<evidence type="ECO:0000313" key="2">
    <source>
        <dbReference type="EMBL" id="CAK9105968.1"/>
    </source>
</evidence>
<dbReference type="Gene3D" id="1.20.58.2050">
    <property type="match status" value="1"/>
</dbReference>
<comment type="caution">
    <text evidence="2">The sequence shown here is derived from an EMBL/GenBank/DDBJ whole genome shotgun (WGS) entry which is preliminary data.</text>
</comment>
<dbReference type="CDD" id="cd11713">
    <property type="entry name" value="GINS_A_psf3"/>
    <property type="match status" value="1"/>
</dbReference>
<dbReference type="PANTHER" id="PTHR22768:SF0">
    <property type="entry name" value="DNA REPLICATION COMPLEX GINS PROTEIN PSF3"/>
    <property type="match status" value="1"/>
</dbReference>
<dbReference type="InterPro" id="IPR010492">
    <property type="entry name" value="GINS_Psf3"/>
</dbReference>
<reference evidence="2 3" key="1">
    <citation type="submission" date="2024-02" db="EMBL/GenBank/DDBJ databases">
        <authorList>
            <person name="Chen Y."/>
            <person name="Shah S."/>
            <person name="Dougan E. K."/>
            <person name="Thang M."/>
            <person name="Chan C."/>
        </authorList>
    </citation>
    <scope>NUCLEOTIDE SEQUENCE [LARGE SCALE GENOMIC DNA]</scope>
</reference>
<dbReference type="SUPFAM" id="SSF160059">
    <property type="entry name" value="PriA/YqbF domain"/>
    <property type="match status" value="1"/>
</dbReference>
<dbReference type="PANTHER" id="PTHR22768">
    <property type="entry name" value="DNA REPLICATION COMPLEX GINS PROTEIN PSF3"/>
    <property type="match status" value="1"/>
</dbReference>
<dbReference type="Pfam" id="PF22466">
    <property type="entry name" value="PSF3_N"/>
    <property type="match status" value="1"/>
</dbReference>
<dbReference type="CDD" id="cd21693">
    <property type="entry name" value="GINS_B_Psf3"/>
    <property type="match status" value="1"/>
</dbReference>
<accession>A0ABP0S0V0</accession>
<dbReference type="Proteomes" id="UP001642464">
    <property type="component" value="Unassembled WGS sequence"/>
</dbReference>
<keyword evidence="3" id="KW-1185">Reference proteome</keyword>
<evidence type="ECO:0000313" key="3">
    <source>
        <dbReference type="Proteomes" id="UP001642464"/>
    </source>
</evidence>
<organism evidence="2 3">
    <name type="scientific">Durusdinium trenchii</name>
    <dbReference type="NCBI Taxonomy" id="1381693"/>
    <lineage>
        <taxon>Eukaryota</taxon>
        <taxon>Sar</taxon>
        <taxon>Alveolata</taxon>
        <taxon>Dinophyceae</taxon>
        <taxon>Suessiales</taxon>
        <taxon>Symbiodiniaceae</taxon>
        <taxon>Durusdinium</taxon>
    </lineage>
</organism>
<proteinExistence type="predicted"/>